<gene>
    <name evidence="2" type="ORF">SK128_021563</name>
</gene>
<feature type="non-terminal residue" evidence="2">
    <location>
        <position position="1"/>
    </location>
</feature>
<dbReference type="EMBL" id="JAXCGZ010003382">
    <property type="protein sequence ID" value="KAK7083343.1"/>
    <property type="molecule type" value="Genomic_DNA"/>
</dbReference>
<dbReference type="Proteomes" id="UP001381693">
    <property type="component" value="Unassembled WGS sequence"/>
</dbReference>
<evidence type="ECO:0000256" key="1">
    <source>
        <dbReference type="SAM" id="MobiDB-lite"/>
    </source>
</evidence>
<sequence length="51" mass="5178">HVHHTQHPTPSTFAAVPVDEGASTSTAAPDDPAPSTSTTAPDVPSLLHLLP</sequence>
<name>A0AAN8XKG5_HALRR</name>
<proteinExistence type="predicted"/>
<reference evidence="2 3" key="1">
    <citation type="submission" date="2023-11" db="EMBL/GenBank/DDBJ databases">
        <title>Halocaridina rubra genome assembly.</title>
        <authorList>
            <person name="Smith C."/>
        </authorList>
    </citation>
    <scope>NUCLEOTIDE SEQUENCE [LARGE SCALE GENOMIC DNA]</scope>
    <source>
        <strain evidence="2">EP-1</strain>
        <tissue evidence="2">Whole</tissue>
    </source>
</reference>
<keyword evidence="3" id="KW-1185">Reference proteome</keyword>
<accession>A0AAN8XKG5</accession>
<organism evidence="2 3">
    <name type="scientific">Halocaridina rubra</name>
    <name type="common">Hawaiian red shrimp</name>
    <dbReference type="NCBI Taxonomy" id="373956"/>
    <lineage>
        <taxon>Eukaryota</taxon>
        <taxon>Metazoa</taxon>
        <taxon>Ecdysozoa</taxon>
        <taxon>Arthropoda</taxon>
        <taxon>Crustacea</taxon>
        <taxon>Multicrustacea</taxon>
        <taxon>Malacostraca</taxon>
        <taxon>Eumalacostraca</taxon>
        <taxon>Eucarida</taxon>
        <taxon>Decapoda</taxon>
        <taxon>Pleocyemata</taxon>
        <taxon>Caridea</taxon>
        <taxon>Atyoidea</taxon>
        <taxon>Atyidae</taxon>
        <taxon>Halocaridina</taxon>
    </lineage>
</organism>
<evidence type="ECO:0000313" key="2">
    <source>
        <dbReference type="EMBL" id="KAK7083343.1"/>
    </source>
</evidence>
<protein>
    <submittedName>
        <fullName evidence="2">Uncharacterized protein</fullName>
    </submittedName>
</protein>
<feature type="region of interest" description="Disordered" evidence="1">
    <location>
        <begin position="1"/>
        <end position="51"/>
    </location>
</feature>
<feature type="non-terminal residue" evidence="2">
    <location>
        <position position="51"/>
    </location>
</feature>
<evidence type="ECO:0000313" key="3">
    <source>
        <dbReference type="Proteomes" id="UP001381693"/>
    </source>
</evidence>
<dbReference type="AlphaFoldDB" id="A0AAN8XKG5"/>
<comment type="caution">
    <text evidence="2">The sequence shown here is derived from an EMBL/GenBank/DDBJ whole genome shotgun (WGS) entry which is preliminary data.</text>
</comment>